<reference evidence="2" key="1">
    <citation type="submission" date="2015-07" db="EMBL/GenBank/DDBJ databases">
        <title>Novel operon containing particulate methane monooxygenase-type genes and epoxyalkane:coenzyme M transferase gene in ethylene-assimilating marine bacterium, Haliea sp. ETY-M.</title>
        <authorList>
            <person name="Suzuki T."/>
            <person name="Habe H."/>
            <person name="Nakajima-Kambe T."/>
            <person name="Fuse H."/>
        </authorList>
    </citation>
    <scope>NUCLEOTIDE SEQUENCE</scope>
    <source>
        <strain evidence="2">ETY-M</strain>
    </source>
</reference>
<name>A0A455R539_9GAMM</name>
<evidence type="ECO:0000313" key="2">
    <source>
        <dbReference type="EMBL" id="BBD50090.1"/>
    </source>
</evidence>
<organism evidence="2">
    <name type="scientific">Haliea sp. ETY-M</name>
    <dbReference type="NCBI Taxonomy" id="1055105"/>
    <lineage>
        <taxon>Bacteria</taxon>
        <taxon>Pseudomonadati</taxon>
        <taxon>Pseudomonadota</taxon>
        <taxon>Gammaproteobacteria</taxon>
        <taxon>Cellvibrionales</taxon>
        <taxon>Halieaceae</taxon>
        <taxon>Haliea</taxon>
    </lineage>
</organism>
<proteinExistence type="predicted"/>
<keyword evidence="1" id="KW-1133">Transmembrane helix</keyword>
<dbReference type="AlphaFoldDB" id="A0A455R539"/>
<feature type="transmembrane region" description="Helical" evidence="1">
    <location>
        <begin position="41"/>
        <end position="64"/>
    </location>
</feature>
<feature type="transmembrane region" description="Helical" evidence="1">
    <location>
        <begin position="151"/>
        <end position="171"/>
    </location>
</feature>
<keyword evidence="1" id="KW-0472">Membrane</keyword>
<protein>
    <recommendedName>
        <fullName evidence="3">DUF2306 domain-containing protein</fullName>
    </recommendedName>
</protein>
<feature type="transmembrane region" description="Helical" evidence="1">
    <location>
        <begin position="127"/>
        <end position="145"/>
    </location>
</feature>
<feature type="transmembrane region" description="Helical" evidence="1">
    <location>
        <begin position="6"/>
        <end position="29"/>
    </location>
</feature>
<feature type="transmembrane region" description="Helical" evidence="1">
    <location>
        <begin position="211"/>
        <end position="231"/>
    </location>
</feature>
<evidence type="ECO:0000256" key="1">
    <source>
        <dbReference type="SAM" id="Phobius"/>
    </source>
</evidence>
<evidence type="ECO:0008006" key="3">
    <source>
        <dbReference type="Google" id="ProtNLM"/>
    </source>
</evidence>
<dbReference type="EMBL" id="LC064121">
    <property type="protein sequence ID" value="BBD50090.1"/>
    <property type="molecule type" value="Genomic_DNA"/>
</dbReference>
<feature type="transmembrane region" description="Helical" evidence="1">
    <location>
        <begin position="183"/>
        <end position="205"/>
    </location>
</feature>
<keyword evidence="1" id="KW-0812">Transmembrane</keyword>
<sequence length="248" mass="26971">MSSHTLFEILVAMHIVTGATGLVVFWVPIVGRKGGPMHARYGKVFTWMMLATGCVAVGIASTTLSDPIGTHPHLVRDPLFAQPGLIAGIFGWMMLYLATLTVNLAWHGWLCINNRGNHSANRAWHNLLLQVLLTIASVNCAWHGVQLGQVLMVAISGVGFATVATNLWFLYKPNPRPLDRIKEHIKSLVGAGISVYTAFFAFGAVRLMPELALTPALWSVPLITGLTLIIYHQRAVTLRFAARSPASA</sequence>
<feature type="transmembrane region" description="Helical" evidence="1">
    <location>
        <begin position="84"/>
        <end position="106"/>
    </location>
</feature>
<accession>A0A455R539</accession>